<dbReference type="SMART" id="SM01231">
    <property type="entry name" value="H-kinase_dim"/>
    <property type="match status" value="1"/>
</dbReference>
<dbReference type="Pfam" id="PF02895">
    <property type="entry name" value="H-kinase_dim"/>
    <property type="match status" value="1"/>
</dbReference>
<organism evidence="13">
    <name type="scientific">Thiolapillus brandeum</name>
    <dbReference type="NCBI Taxonomy" id="1076588"/>
    <lineage>
        <taxon>Bacteria</taxon>
        <taxon>Pseudomonadati</taxon>
        <taxon>Pseudomonadota</taxon>
        <taxon>Gammaproteobacteria</taxon>
        <taxon>Chromatiales</taxon>
        <taxon>Sedimenticolaceae</taxon>
        <taxon>Thiolapillus</taxon>
    </lineage>
</organism>
<feature type="region of interest" description="Disordered" evidence="11">
    <location>
        <begin position="124"/>
        <end position="157"/>
    </location>
</feature>
<evidence type="ECO:0000256" key="6">
    <source>
        <dbReference type="ARBA" id="ARBA00022777"/>
    </source>
</evidence>
<feature type="non-terminal residue" evidence="13">
    <location>
        <position position="480"/>
    </location>
</feature>
<dbReference type="InterPro" id="IPR037006">
    <property type="entry name" value="CheA-like_homodim_sf"/>
</dbReference>
<dbReference type="InterPro" id="IPR004105">
    <property type="entry name" value="CheA-like_dim"/>
</dbReference>
<feature type="modified residue" description="Phosphohistidine" evidence="9">
    <location>
        <position position="47"/>
    </location>
</feature>
<reference evidence="13" key="1">
    <citation type="journal article" date="2020" name="mSystems">
        <title>Genome- and Community-Level Interaction Insights into Carbon Utilization and Element Cycling Functions of Hydrothermarchaeota in Hydrothermal Sediment.</title>
        <authorList>
            <person name="Zhou Z."/>
            <person name="Liu Y."/>
            <person name="Xu W."/>
            <person name="Pan J."/>
            <person name="Luo Z.H."/>
            <person name="Li M."/>
        </authorList>
    </citation>
    <scope>NUCLEOTIDE SEQUENCE [LARGE SCALE GENOMIC DNA]</scope>
    <source>
        <strain evidence="13">HyVt-535</strain>
    </source>
</reference>
<dbReference type="InterPro" id="IPR051315">
    <property type="entry name" value="Bact_Chemotaxis_CheA"/>
</dbReference>
<dbReference type="PROSITE" id="PS50894">
    <property type="entry name" value="HPT"/>
    <property type="match status" value="1"/>
</dbReference>
<feature type="domain" description="HPt" evidence="12">
    <location>
        <begin position="1"/>
        <end position="104"/>
    </location>
</feature>
<accession>A0A7C5IZ81</accession>
<comment type="catalytic activity">
    <reaction evidence="1">
        <text>ATP + protein L-histidine = ADP + protein N-phospho-L-histidine.</text>
        <dbReference type="EC" id="2.7.13.3"/>
    </reaction>
</comment>
<evidence type="ECO:0000256" key="4">
    <source>
        <dbReference type="ARBA" id="ARBA00022553"/>
    </source>
</evidence>
<dbReference type="InterPro" id="IPR036890">
    <property type="entry name" value="HATPase_C_sf"/>
</dbReference>
<dbReference type="Proteomes" id="UP000886100">
    <property type="component" value="Unassembled WGS sequence"/>
</dbReference>
<comment type="caution">
    <text evidence="13">The sequence shown here is derived from an EMBL/GenBank/DDBJ whole genome shotgun (WGS) entry which is preliminary data.</text>
</comment>
<dbReference type="Gene3D" id="1.20.120.160">
    <property type="entry name" value="HPT domain"/>
    <property type="match status" value="1"/>
</dbReference>
<dbReference type="SUPFAM" id="SSF47226">
    <property type="entry name" value="Histidine-containing phosphotransfer domain, HPT domain"/>
    <property type="match status" value="1"/>
</dbReference>
<dbReference type="PANTHER" id="PTHR43395">
    <property type="entry name" value="SENSOR HISTIDINE KINASE CHEA"/>
    <property type="match status" value="1"/>
</dbReference>
<keyword evidence="4 9" id="KW-0597">Phosphoprotein</keyword>
<feature type="compositionally biased region" description="Basic and acidic residues" evidence="11">
    <location>
        <begin position="285"/>
        <end position="299"/>
    </location>
</feature>
<proteinExistence type="predicted"/>
<comment type="function">
    <text evidence="8">Involved in the transmission of sensory signals from the chemoreceptors to the flagellar motors. CheA is autophosphorylated; it can transfer its phosphate group to either CheB or CheY.</text>
</comment>
<keyword evidence="7" id="KW-0902">Two-component regulatory system</keyword>
<feature type="region of interest" description="Disordered" evidence="11">
    <location>
        <begin position="245"/>
        <end position="317"/>
    </location>
</feature>
<sequence>MSMDLSEFLDVFLEECFEGLEAMESGLLHLDEGTDPEEINTIFRAAHSIKGGSAAFGFDQVSEFTHVMETLLDQLRSGRRQVDRDTVDLLLASVDVLREMVEGLKDDTGPDEAVVANLRKQLEAAVEQTPAKSQSDPEPTPAESETEPPAGEKRPEEVRTWHIFLQPSPEMFRQEDDPVRLFRELGNLGELKVETLLDELPPLDELDPTTCHFSWRITLRTGAGERAIRELFAWIGEPRRLDIKPVEEADRSPEPDSNTETAPDNAEARAKRKKLEQGAPEPEPAAEKDSPASAEEKSPAKTKPARSSQNRESNSIRVSTEKVDLLINLVGELVITQSMLNQVSSLLAQQGGPEVEALFNGLAQLERNTRELQENVLQIRMLPISFAFNRFPRLVRDVSRKLGKQVELVITGEQTEVDKTVLEKIGDPLVHLVRNAIDHGLELPEVRTAAGKPETGRLELSAQHESGNIVIRISDDGAGL</sequence>
<dbReference type="Gene3D" id="1.10.287.560">
    <property type="entry name" value="Histidine kinase CheA-like, homodimeric domain"/>
    <property type="match status" value="1"/>
</dbReference>
<dbReference type="CDD" id="cd00088">
    <property type="entry name" value="HPT"/>
    <property type="match status" value="1"/>
</dbReference>
<dbReference type="Gene3D" id="3.30.565.10">
    <property type="entry name" value="Histidine kinase-like ATPase, C-terminal domain"/>
    <property type="match status" value="1"/>
</dbReference>
<feature type="coiled-coil region" evidence="10">
    <location>
        <begin position="355"/>
        <end position="382"/>
    </location>
</feature>
<dbReference type="InterPro" id="IPR036097">
    <property type="entry name" value="HisK_dim/P_sf"/>
</dbReference>
<evidence type="ECO:0000256" key="3">
    <source>
        <dbReference type="ARBA" id="ARBA00021495"/>
    </source>
</evidence>
<keyword evidence="10" id="KW-0175">Coiled coil</keyword>
<evidence type="ECO:0000256" key="11">
    <source>
        <dbReference type="SAM" id="MobiDB-lite"/>
    </source>
</evidence>
<feature type="compositionally biased region" description="Basic and acidic residues" evidence="11">
    <location>
        <begin position="245"/>
        <end position="254"/>
    </location>
</feature>
<gene>
    <name evidence="13" type="ORF">ENJ98_03265</name>
</gene>
<dbReference type="SUPFAM" id="SSF47384">
    <property type="entry name" value="Homodimeric domain of signal transducing histidine kinase"/>
    <property type="match status" value="1"/>
</dbReference>
<dbReference type="Pfam" id="PF01627">
    <property type="entry name" value="Hpt"/>
    <property type="match status" value="1"/>
</dbReference>
<dbReference type="GO" id="GO:0005737">
    <property type="term" value="C:cytoplasm"/>
    <property type="evidence" value="ECO:0007669"/>
    <property type="project" value="InterPro"/>
</dbReference>
<evidence type="ECO:0000256" key="10">
    <source>
        <dbReference type="SAM" id="Coils"/>
    </source>
</evidence>
<evidence type="ECO:0000256" key="7">
    <source>
        <dbReference type="ARBA" id="ARBA00023012"/>
    </source>
</evidence>
<dbReference type="InterPro" id="IPR008207">
    <property type="entry name" value="Sig_transdc_His_kin_Hpt_dom"/>
</dbReference>
<protein>
    <recommendedName>
        <fullName evidence="3">Chemotaxis protein CheA</fullName>
        <ecNumber evidence="2">2.7.13.3</ecNumber>
    </recommendedName>
</protein>
<name>A0A7C5IZ81_9GAMM</name>
<evidence type="ECO:0000256" key="9">
    <source>
        <dbReference type="PROSITE-ProRule" id="PRU00110"/>
    </source>
</evidence>
<dbReference type="EMBL" id="DROM01000199">
    <property type="protein sequence ID" value="HHH13233.1"/>
    <property type="molecule type" value="Genomic_DNA"/>
</dbReference>
<dbReference type="GO" id="GO:0000155">
    <property type="term" value="F:phosphorelay sensor kinase activity"/>
    <property type="evidence" value="ECO:0007669"/>
    <property type="project" value="InterPro"/>
</dbReference>
<evidence type="ECO:0000256" key="8">
    <source>
        <dbReference type="ARBA" id="ARBA00035100"/>
    </source>
</evidence>
<evidence type="ECO:0000256" key="5">
    <source>
        <dbReference type="ARBA" id="ARBA00022679"/>
    </source>
</evidence>
<feature type="compositionally biased region" description="Polar residues" evidence="11">
    <location>
        <begin position="305"/>
        <end position="317"/>
    </location>
</feature>
<dbReference type="AlphaFoldDB" id="A0A7C5IZ81"/>
<evidence type="ECO:0000256" key="1">
    <source>
        <dbReference type="ARBA" id="ARBA00000085"/>
    </source>
</evidence>
<evidence type="ECO:0000259" key="12">
    <source>
        <dbReference type="PROSITE" id="PS50894"/>
    </source>
</evidence>
<dbReference type="GO" id="GO:0006935">
    <property type="term" value="P:chemotaxis"/>
    <property type="evidence" value="ECO:0007669"/>
    <property type="project" value="InterPro"/>
</dbReference>
<dbReference type="InterPro" id="IPR036641">
    <property type="entry name" value="HPT_dom_sf"/>
</dbReference>
<evidence type="ECO:0000313" key="13">
    <source>
        <dbReference type="EMBL" id="HHH13233.1"/>
    </source>
</evidence>
<keyword evidence="5" id="KW-0808">Transferase</keyword>
<dbReference type="EC" id="2.7.13.3" evidence="2"/>
<dbReference type="SUPFAM" id="SSF55874">
    <property type="entry name" value="ATPase domain of HSP90 chaperone/DNA topoisomerase II/histidine kinase"/>
    <property type="match status" value="1"/>
</dbReference>
<dbReference type="SMART" id="SM00073">
    <property type="entry name" value="HPT"/>
    <property type="match status" value="1"/>
</dbReference>
<dbReference type="PANTHER" id="PTHR43395:SF10">
    <property type="entry name" value="CHEMOTAXIS PROTEIN CHEA"/>
    <property type="match status" value="1"/>
</dbReference>
<dbReference type="FunFam" id="3.30.565.10:FF:000016">
    <property type="entry name" value="Chemotaxis protein CheA, putative"/>
    <property type="match status" value="1"/>
</dbReference>
<keyword evidence="6" id="KW-0418">Kinase</keyword>
<evidence type="ECO:0000256" key="2">
    <source>
        <dbReference type="ARBA" id="ARBA00012438"/>
    </source>
</evidence>